<dbReference type="Pfam" id="PF00825">
    <property type="entry name" value="Ribonuclease_P"/>
    <property type="match status" value="1"/>
</dbReference>
<dbReference type="EC" id="3.1.26.5" evidence="7 8"/>
<keyword evidence="4 7" id="KW-0255">Endonuclease</keyword>
<comment type="similarity">
    <text evidence="7">Belongs to the RnpA family.</text>
</comment>
<reference evidence="9 10" key="1">
    <citation type="journal article" date="2017" name="Int. J. Syst. Evol. Microbiol.">
        <title>Bacillus mangrovi sp. nov., isolated from a sediment sample from a mangrove forest.</title>
        <authorList>
            <person name="Gupta V."/>
            <person name="Singh P.K."/>
            <person name="Korpole S."/>
            <person name="Tanuku N.R.S."/>
            <person name="Pinnaka A.K."/>
        </authorList>
    </citation>
    <scope>NUCLEOTIDE SEQUENCE [LARGE SCALE GENOMIC DNA]</scope>
    <source>
        <strain evidence="9 10">KCTC 33872</strain>
    </source>
</reference>
<comment type="function">
    <text evidence="1 7">RNaseP catalyzes the removal of the 5'-leader sequence from pre-tRNA to produce the mature 5'-terminus. It can also cleave other RNA substrates such as 4.5S RNA. The protein component plays an auxiliary but essential role in vivo by binding to the 5'-leader sequence and broadening the substrate specificity of the ribozyme.</text>
</comment>
<sequence>MKKRNRIKRNEDFQQVFKKGRSIANRQFVLYTLHRDEEKEFRLGLSVSKKIGNAVTRNRVKRLVKQIFLEEKDFLSKGKDYIVIARKPAAEMSYEEVRSSLFHLFNKAKLVKKKKNDEK</sequence>
<dbReference type="Proteomes" id="UP000434639">
    <property type="component" value="Unassembled WGS sequence"/>
</dbReference>
<evidence type="ECO:0000256" key="8">
    <source>
        <dbReference type="NCBIfam" id="TIGR00188"/>
    </source>
</evidence>
<dbReference type="HAMAP" id="MF_00227">
    <property type="entry name" value="RNase_P"/>
    <property type="match status" value="1"/>
</dbReference>
<evidence type="ECO:0000256" key="5">
    <source>
        <dbReference type="ARBA" id="ARBA00022801"/>
    </source>
</evidence>
<evidence type="ECO:0000256" key="7">
    <source>
        <dbReference type="HAMAP-Rule" id="MF_00227"/>
    </source>
</evidence>
<dbReference type="PANTHER" id="PTHR33992">
    <property type="entry name" value="RIBONUCLEASE P PROTEIN COMPONENT"/>
    <property type="match status" value="1"/>
</dbReference>
<dbReference type="SUPFAM" id="SSF54211">
    <property type="entry name" value="Ribosomal protein S5 domain 2-like"/>
    <property type="match status" value="1"/>
</dbReference>
<name>A0A7X2V5G4_9BACI</name>
<dbReference type="GO" id="GO:0042781">
    <property type="term" value="F:3'-tRNA processing endoribonuclease activity"/>
    <property type="evidence" value="ECO:0007669"/>
    <property type="project" value="TreeGrafter"/>
</dbReference>
<evidence type="ECO:0000256" key="2">
    <source>
        <dbReference type="ARBA" id="ARBA00022694"/>
    </source>
</evidence>
<dbReference type="AlphaFoldDB" id="A0A7X2V5G4"/>
<keyword evidence="2 7" id="KW-0819">tRNA processing</keyword>
<dbReference type="InterPro" id="IPR000100">
    <property type="entry name" value="RNase_P"/>
</dbReference>
<dbReference type="EMBL" id="WMIB01000011">
    <property type="protein sequence ID" value="MTH54166.1"/>
    <property type="molecule type" value="Genomic_DNA"/>
</dbReference>
<dbReference type="InterPro" id="IPR014721">
    <property type="entry name" value="Ribsml_uS5_D2-typ_fold_subgr"/>
</dbReference>
<proteinExistence type="inferred from homology"/>
<keyword evidence="10" id="KW-1185">Reference proteome</keyword>
<dbReference type="PANTHER" id="PTHR33992:SF1">
    <property type="entry name" value="RIBONUCLEASE P PROTEIN COMPONENT"/>
    <property type="match status" value="1"/>
</dbReference>
<dbReference type="Gene3D" id="3.30.230.10">
    <property type="match status" value="1"/>
</dbReference>
<dbReference type="GO" id="GO:0001682">
    <property type="term" value="P:tRNA 5'-leader removal"/>
    <property type="evidence" value="ECO:0007669"/>
    <property type="project" value="UniProtKB-UniRule"/>
</dbReference>
<dbReference type="NCBIfam" id="TIGR00188">
    <property type="entry name" value="rnpA"/>
    <property type="match status" value="1"/>
</dbReference>
<protein>
    <recommendedName>
        <fullName evidence="7 8">Ribonuclease P protein component</fullName>
        <shortName evidence="7">RNase P protein</shortName>
        <shortName evidence="7">RNaseP protein</shortName>
        <ecNumber evidence="7 8">3.1.26.5</ecNumber>
    </recommendedName>
    <alternativeName>
        <fullName evidence="7">Protein C5</fullName>
    </alternativeName>
</protein>
<evidence type="ECO:0000256" key="3">
    <source>
        <dbReference type="ARBA" id="ARBA00022722"/>
    </source>
</evidence>
<evidence type="ECO:0000256" key="4">
    <source>
        <dbReference type="ARBA" id="ARBA00022759"/>
    </source>
</evidence>
<comment type="catalytic activity">
    <reaction evidence="7">
        <text>Endonucleolytic cleavage of RNA, removing 5'-extranucleotides from tRNA precursor.</text>
        <dbReference type="EC" id="3.1.26.5"/>
    </reaction>
</comment>
<dbReference type="GO" id="GO:0030677">
    <property type="term" value="C:ribonuclease P complex"/>
    <property type="evidence" value="ECO:0007669"/>
    <property type="project" value="TreeGrafter"/>
</dbReference>
<dbReference type="InterPro" id="IPR020568">
    <property type="entry name" value="Ribosomal_Su5_D2-typ_SF"/>
</dbReference>
<keyword evidence="5 7" id="KW-0378">Hydrolase</keyword>
<evidence type="ECO:0000313" key="9">
    <source>
        <dbReference type="EMBL" id="MTH54166.1"/>
    </source>
</evidence>
<dbReference type="FunFam" id="3.30.230.10:FF:000021">
    <property type="entry name" value="Ribonuclease P protein component"/>
    <property type="match status" value="1"/>
</dbReference>
<dbReference type="GO" id="GO:0000049">
    <property type="term" value="F:tRNA binding"/>
    <property type="evidence" value="ECO:0007669"/>
    <property type="project" value="UniProtKB-UniRule"/>
</dbReference>
<accession>A0A7X2V5G4</accession>
<comment type="subunit">
    <text evidence="7">Consists of a catalytic RNA component (M1 or rnpB) and a protein subunit.</text>
</comment>
<dbReference type="InterPro" id="IPR020539">
    <property type="entry name" value="RNase_P_CS"/>
</dbReference>
<keyword evidence="6 7" id="KW-0694">RNA-binding</keyword>
<evidence type="ECO:0000256" key="6">
    <source>
        <dbReference type="ARBA" id="ARBA00022884"/>
    </source>
</evidence>
<evidence type="ECO:0000256" key="1">
    <source>
        <dbReference type="ARBA" id="ARBA00002663"/>
    </source>
</evidence>
<dbReference type="RefSeq" id="WP_162356788.1">
    <property type="nucleotide sequence ID" value="NZ_WMIB01000011.1"/>
</dbReference>
<comment type="caution">
    <text evidence="9">The sequence shown here is derived from an EMBL/GenBank/DDBJ whole genome shotgun (WGS) entry which is preliminary data.</text>
</comment>
<gene>
    <name evidence="7 9" type="primary">rnpA</name>
    <name evidence="9" type="ORF">GKZ89_12205</name>
</gene>
<evidence type="ECO:0000313" key="10">
    <source>
        <dbReference type="Proteomes" id="UP000434639"/>
    </source>
</evidence>
<organism evidence="9 10">
    <name type="scientific">Metabacillus mangrovi</name>
    <dbReference type="NCBI Taxonomy" id="1491830"/>
    <lineage>
        <taxon>Bacteria</taxon>
        <taxon>Bacillati</taxon>
        <taxon>Bacillota</taxon>
        <taxon>Bacilli</taxon>
        <taxon>Bacillales</taxon>
        <taxon>Bacillaceae</taxon>
        <taxon>Metabacillus</taxon>
    </lineage>
</organism>
<dbReference type="GO" id="GO:0004526">
    <property type="term" value="F:ribonuclease P activity"/>
    <property type="evidence" value="ECO:0007669"/>
    <property type="project" value="UniProtKB-UniRule"/>
</dbReference>
<keyword evidence="3 7" id="KW-0540">Nuclease</keyword>
<dbReference type="PROSITE" id="PS00648">
    <property type="entry name" value="RIBONUCLEASE_P"/>
    <property type="match status" value="1"/>
</dbReference>